<feature type="domain" description="GH18" evidence="12">
    <location>
        <begin position="12"/>
        <end position="370"/>
    </location>
</feature>
<dbReference type="PROSITE" id="PS01095">
    <property type="entry name" value="GH18_1"/>
    <property type="match status" value="1"/>
</dbReference>
<dbReference type="InterPro" id="IPR017853">
    <property type="entry name" value="GH"/>
</dbReference>
<dbReference type="GO" id="GO:0008843">
    <property type="term" value="F:endochitinase activity"/>
    <property type="evidence" value="ECO:0007669"/>
    <property type="project" value="UniProtKB-EC"/>
</dbReference>
<dbReference type="EMBL" id="KZ987866">
    <property type="protein sequence ID" value="RKP14217.1"/>
    <property type="molecule type" value="Genomic_DNA"/>
</dbReference>
<protein>
    <recommendedName>
        <fullName evidence="4">chitinase</fullName>
        <ecNumber evidence="4">3.2.1.14</ecNumber>
    </recommendedName>
</protein>
<comment type="similarity">
    <text evidence="3">Belongs to the glycosyl hydrolase 18 family. Chitinase class V subfamily.</text>
</comment>
<evidence type="ECO:0000256" key="3">
    <source>
        <dbReference type="ARBA" id="ARBA00008682"/>
    </source>
</evidence>
<dbReference type="OrthoDB" id="76388at2759"/>
<keyword evidence="5" id="KW-0964">Secreted</keyword>
<comment type="catalytic activity">
    <reaction evidence="1">
        <text>Random endo-hydrolysis of N-acetyl-beta-D-glucosaminide (1-&gt;4)-beta-linkages in chitin and chitodextrins.</text>
        <dbReference type="EC" id="3.2.1.14"/>
    </reaction>
</comment>
<evidence type="ECO:0000256" key="4">
    <source>
        <dbReference type="ARBA" id="ARBA00012729"/>
    </source>
</evidence>
<dbReference type="GO" id="GO:0006032">
    <property type="term" value="P:chitin catabolic process"/>
    <property type="evidence" value="ECO:0007669"/>
    <property type="project" value="UniProtKB-KW"/>
</dbReference>
<comment type="subcellular location">
    <subcellularLocation>
        <location evidence="2">Secreted</location>
    </subcellularLocation>
</comment>
<dbReference type="GO" id="GO:0005576">
    <property type="term" value="C:extracellular region"/>
    <property type="evidence" value="ECO:0007669"/>
    <property type="project" value="UniProtKB-SubCell"/>
</dbReference>
<dbReference type="SUPFAM" id="SSF51445">
    <property type="entry name" value="(Trans)glycosidases"/>
    <property type="match status" value="1"/>
</dbReference>
<evidence type="ECO:0000256" key="5">
    <source>
        <dbReference type="ARBA" id="ARBA00022525"/>
    </source>
</evidence>
<dbReference type="CDD" id="cd06548">
    <property type="entry name" value="GH18_chitinase"/>
    <property type="match status" value="1"/>
</dbReference>
<gene>
    <name evidence="13" type="ORF">BJ684DRAFT_19358</name>
</gene>
<dbReference type="InterPro" id="IPR029070">
    <property type="entry name" value="Chitinase_insertion_sf"/>
</dbReference>
<evidence type="ECO:0000256" key="1">
    <source>
        <dbReference type="ARBA" id="ARBA00000822"/>
    </source>
</evidence>
<dbReference type="FunFam" id="3.10.50.10:FF:000005">
    <property type="entry name" value="Endochitinase B1"/>
    <property type="match status" value="1"/>
</dbReference>
<keyword evidence="7" id="KW-0146">Chitin degradation</keyword>
<evidence type="ECO:0000256" key="6">
    <source>
        <dbReference type="ARBA" id="ARBA00022801"/>
    </source>
</evidence>
<dbReference type="Gene3D" id="3.20.20.80">
    <property type="entry name" value="Glycosidases"/>
    <property type="match status" value="1"/>
</dbReference>
<evidence type="ECO:0000256" key="10">
    <source>
        <dbReference type="ARBA" id="ARBA00023326"/>
    </source>
</evidence>
<evidence type="ECO:0000256" key="8">
    <source>
        <dbReference type="ARBA" id="ARBA00023277"/>
    </source>
</evidence>
<dbReference type="GO" id="GO:0008061">
    <property type="term" value="F:chitin binding"/>
    <property type="evidence" value="ECO:0007669"/>
    <property type="project" value="InterPro"/>
</dbReference>
<dbReference type="Proteomes" id="UP000267251">
    <property type="component" value="Unassembled WGS sequence"/>
</dbReference>
<name>A0A4P9Y5G8_9FUNG</name>
<reference evidence="14" key="1">
    <citation type="journal article" date="2018" name="Nat. Microbiol.">
        <title>Leveraging single-cell genomics to expand the fungal tree of life.</title>
        <authorList>
            <person name="Ahrendt S.R."/>
            <person name="Quandt C.A."/>
            <person name="Ciobanu D."/>
            <person name="Clum A."/>
            <person name="Salamov A."/>
            <person name="Andreopoulos B."/>
            <person name="Cheng J.F."/>
            <person name="Woyke T."/>
            <person name="Pelin A."/>
            <person name="Henrissat B."/>
            <person name="Reynolds N.K."/>
            <person name="Benny G.L."/>
            <person name="Smith M.E."/>
            <person name="James T.Y."/>
            <person name="Grigoriev I.V."/>
        </authorList>
    </citation>
    <scope>NUCLEOTIDE SEQUENCE [LARGE SCALE GENOMIC DNA]</scope>
</reference>
<evidence type="ECO:0000313" key="14">
    <source>
        <dbReference type="Proteomes" id="UP000267251"/>
    </source>
</evidence>
<dbReference type="InterPro" id="IPR001223">
    <property type="entry name" value="Glyco_hydro18_cat"/>
</dbReference>
<dbReference type="GO" id="GO:0000272">
    <property type="term" value="P:polysaccharide catabolic process"/>
    <property type="evidence" value="ECO:0007669"/>
    <property type="project" value="UniProtKB-KW"/>
</dbReference>
<evidence type="ECO:0000256" key="9">
    <source>
        <dbReference type="ARBA" id="ARBA00023295"/>
    </source>
</evidence>
<dbReference type="SMART" id="SM00636">
    <property type="entry name" value="Glyco_18"/>
    <property type="match status" value="1"/>
</dbReference>
<keyword evidence="10" id="KW-0624">Polysaccharide degradation</keyword>
<dbReference type="PANTHER" id="PTHR11177">
    <property type="entry name" value="CHITINASE"/>
    <property type="match status" value="1"/>
</dbReference>
<proteinExistence type="inferred from homology"/>
<keyword evidence="14" id="KW-1185">Reference proteome</keyword>
<keyword evidence="9 11" id="KW-0326">Glycosidase</keyword>
<dbReference type="AlphaFoldDB" id="A0A4P9Y5G8"/>
<dbReference type="PROSITE" id="PS51910">
    <property type="entry name" value="GH18_2"/>
    <property type="match status" value="1"/>
</dbReference>
<evidence type="ECO:0000256" key="11">
    <source>
        <dbReference type="RuleBase" id="RU000489"/>
    </source>
</evidence>
<keyword evidence="8" id="KW-0119">Carbohydrate metabolism</keyword>
<dbReference type="EC" id="3.2.1.14" evidence="4"/>
<dbReference type="PANTHER" id="PTHR11177:SF317">
    <property type="entry name" value="CHITINASE 12-RELATED"/>
    <property type="match status" value="1"/>
</dbReference>
<organism evidence="13 14">
    <name type="scientific">Piptocephalis cylindrospora</name>
    <dbReference type="NCBI Taxonomy" id="1907219"/>
    <lineage>
        <taxon>Eukaryota</taxon>
        <taxon>Fungi</taxon>
        <taxon>Fungi incertae sedis</taxon>
        <taxon>Zoopagomycota</taxon>
        <taxon>Zoopagomycotina</taxon>
        <taxon>Zoopagomycetes</taxon>
        <taxon>Zoopagales</taxon>
        <taxon>Piptocephalidaceae</taxon>
        <taxon>Piptocephalis</taxon>
    </lineage>
</organism>
<dbReference type="Pfam" id="PF00704">
    <property type="entry name" value="Glyco_hydro_18"/>
    <property type="match status" value="1"/>
</dbReference>
<keyword evidence="6 11" id="KW-0378">Hydrolase</keyword>
<dbReference type="InterPro" id="IPR050314">
    <property type="entry name" value="Glycosyl_Hydrlase_18"/>
</dbReference>
<evidence type="ECO:0000259" key="12">
    <source>
        <dbReference type="PROSITE" id="PS51910"/>
    </source>
</evidence>
<dbReference type="SUPFAM" id="SSF54556">
    <property type="entry name" value="Chitinase insertion domain"/>
    <property type="match status" value="1"/>
</dbReference>
<dbReference type="InterPro" id="IPR001579">
    <property type="entry name" value="Glyco_hydro_18_chit_AS"/>
</dbReference>
<evidence type="ECO:0000256" key="7">
    <source>
        <dbReference type="ARBA" id="ARBA00023024"/>
    </source>
</evidence>
<dbReference type="InterPro" id="IPR011583">
    <property type="entry name" value="Chitinase_II/V-like_cat"/>
</dbReference>
<evidence type="ECO:0000313" key="13">
    <source>
        <dbReference type="EMBL" id="RKP14217.1"/>
    </source>
</evidence>
<evidence type="ECO:0000256" key="2">
    <source>
        <dbReference type="ARBA" id="ARBA00004613"/>
    </source>
</evidence>
<dbReference type="FunFam" id="3.20.20.80:FF:000075">
    <property type="entry name" value="Sporulation-specific chitinase"/>
    <property type="match status" value="1"/>
</dbReference>
<dbReference type="Gene3D" id="3.10.50.10">
    <property type="match status" value="1"/>
</dbReference>
<accession>A0A4P9Y5G8</accession>
<sequence length="392" mass="43173">MQSSFPRPRNGTVLAGYYTSWSIYARSFPPSSIPAANLSHLLYAFANVREDGTVFLSDAWADTDKHWEGDRWDEPGKNLYGNMKQLNLIKKKHPLKLTLSIGGWSFSSQFAQVTADPTKQRKFVTSAMTLLADLGLDGLDIDWEYPKSQGEGRQFLALLRDLRAALNDYAKQSGTPDNPYILTCAMPCGPQNYSLLPLQEMAQVVDLFYLMAYDFSGSWESTVGHQANLFGGSLSVASAVQYYLNARVPAHQLVLGIPLYGRAFENTNGIGSSFSGVGKGTWEAGIYDYKDLPKPGASVHEDLQMGASWSYDPQTRELVSYDTPAIINLKAQWARDLGLAGIMAWELSGDRPVQSGTNLLAVAQEAFAGGVDTSPPHLKYPFSHYDNVRNGL</sequence>